<protein>
    <submittedName>
        <fullName evidence="2">Uncharacterized protein</fullName>
    </submittedName>
</protein>
<accession>A0AA39G9F1</accession>
<evidence type="ECO:0000256" key="1">
    <source>
        <dbReference type="SAM" id="MobiDB-lite"/>
    </source>
</evidence>
<keyword evidence="3" id="KW-1185">Reference proteome</keyword>
<dbReference type="EMBL" id="JAPDFR010000009">
    <property type="protein sequence ID" value="KAK0382886.1"/>
    <property type="molecule type" value="Genomic_DNA"/>
</dbReference>
<feature type="compositionally biased region" description="Low complexity" evidence="1">
    <location>
        <begin position="511"/>
        <end position="520"/>
    </location>
</feature>
<feature type="compositionally biased region" description="Basic and acidic residues" evidence="1">
    <location>
        <begin position="30"/>
        <end position="39"/>
    </location>
</feature>
<feature type="compositionally biased region" description="Polar residues" evidence="1">
    <location>
        <begin position="336"/>
        <end position="351"/>
    </location>
</feature>
<proteinExistence type="predicted"/>
<organism evidence="2 3">
    <name type="scientific">Sarocladium strictum</name>
    <name type="common">Black bundle disease fungus</name>
    <name type="synonym">Acremonium strictum</name>
    <dbReference type="NCBI Taxonomy" id="5046"/>
    <lineage>
        <taxon>Eukaryota</taxon>
        <taxon>Fungi</taxon>
        <taxon>Dikarya</taxon>
        <taxon>Ascomycota</taxon>
        <taxon>Pezizomycotina</taxon>
        <taxon>Sordariomycetes</taxon>
        <taxon>Hypocreomycetidae</taxon>
        <taxon>Hypocreales</taxon>
        <taxon>Sarocladiaceae</taxon>
        <taxon>Sarocladium</taxon>
    </lineage>
</organism>
<evidence type="ECO:0000313" key="2">
    <source>
        <dbReference type="EMBL" id="KAK0382886.1"/>
    </source>
</evidence>
<name>A0AA39G9F1_SARSR</name>
<comment type="caution">
    <text evidence="2">The sequence shown here is derived from an EMBL/GenBank/DDBJ whole genome shotgun (WGS) entry which is preliminary data.</text>
</comment>
<feature type="compositionally biased region" description="Basic and acidic residues" evidence="1">
    <location>
        <begin position="141"/>
        <end position="156"/>
    </location>
</feature>
<dbReference type="PANTHER" id="PTHR22794:SF2">
    <property type="entry name" value="THAP DOMAIN-CONTAINING PROTEIN 11"/>
    <property type="match status" value="1"/>
</dbReference>
<evidence type="ECO:0000313" key="3">
    <source>
        <dbReference type="Proteomes" id="UP001175261"/>
    </source>
</evidence>
<gene>
    <name evidence="2" type="ORF">NLU13_8802</name>
</gene>
<dbReference type="AlphaFoldDB" id="A0AA39G9F1"/>
<feature type="compositionally biased region" description="Polar residues" evidence="1">
    <location>
        <begin position="251"/>
        <end position="269"/>
    </location>
</feature>
<sequence length="561" mass="60610">MARDQDQDKDSPSLSEGQSQDSRRPHLSHHRSDDSHHTSSDALSSHHHQHRAKHKQHHVGRTHARVPSSKALNRHHQPAQSARPPHRRNPSEPDFARVQRAAPATNSDYRRSTSEVKLSQRSSAASLTKSVSHSSLKRNRSHAEITKRTRSSDKLKRTASGIELPRHKTGKSQVHFDLGDDPEDEWVDASGSNSPYLSRKGSIVSSGQSSRQGGSASNSRPATPNDSAQHSAPLSSPERERVNHKAYLTSRLLQRTPSQGAPPQMTPDTVQIAPAQISPASTDHEVRATVGSGEALTSRFVDGPSSGLTPAASFLQPGTTSMNRSDSSVRRPRSEANLSRSTEEPTPSLQPDDSALVPRTARRTRAPPAETSRTQQKLNLQRASSVIEPSQAAAGLGVLPGINPLIGAGGTGYDGGQGRDPRMTKLMERTGMEYLVVRRYQNPIARSLNRLSKSNGAHPSRRIPRPSTGTISSKKPVDLPLRHTRNVSMPDARRPETPNSARRPGTGSGGSVRVSGAESSLDGEDGRRLSGSSLVDEEGDGTAALLRNLWDKSTDLSASTE</sequence>
<feature type="region of interest" description="Disordered" evidence="1">
    <location>
        <begin position="447"/>
        <end position="540"/>
    </location>
</feature>
<feature type="compositionally biased region" description="Basic and acidic residues" evidence="1">
    <location>
        <begin position="1"/>
        <end position="11"/>
    </location>
</feature>
<dbReference type="Proteomes" id="UP001175261">
    <property type="component" value="Unassembled WGS sequence"/>
</dbReference>
<feature type="compositionally biased region" description="Polar residues" evidence="1">
    <location>
        <begin position="316"/>
        <end position="326"/>
    </location>
</feature>
<dbReference type="GO" id="GO:0031931">
    <property type="term" value="C:TORC1 complex"/>
    <property type="evidence" value="ECO:0007669"/>
    <property type="project" value="TreeGrafter"/>
</dbReference>
<feature type="compositionally biased region" description="Polar residues" evidence="1">
    <location>
        <begin position="115"/>
        <end position="134"/>
    </location>
</feature>
<dbReference type="PANTHER" id="PTHR22794">
    <property type="entry name" value="THAP DOMAIN PROTEIN 11"/>
    <property type="match status" value="1"/>
</dbReference>
<feature type="region of interest" description="Disordered" evidence="1">
    <location>
        <begin position="1"/>
        <end position="384"/>
    </location>
</feature>
<feature type="compositionally biased region" description="Polar residues" evidence="1">
    <location>
        <begin position="375"/>
        <end position="384"/>
    </location>
</feature>
<feature type="compositionally biased region" description="Basic residues" evidence="1">
    <location>
        <begin position="45"/>
        <end position="64"/>
    </location>
</feature>
<feature type="compositionally biased region" description="Low complexity" evidence="1">
    <location>
        <begin position="198"/>
        <end position="220"/>
    </location>
</feature>
<dbReference type="GO" id="GO:0000329">
    <property type="term" value="C:fungal-type vacuole membrane"/>
    <property type="evidence" value="ECO:0007669"/>
    <property type="project" value="TreeGrafter"/>
</dbReference>
<reference evidence="2" key="1">
    <citation type="submission" date="2022-10" db="EMBL/GenBank/DDBJ databases">
        <title>Determination and structural analysis of whole genome sequence of Sarocladium strictum F4-1.</title>
        <authorList>
            <person name="Hu L."/>
            <person name="Jiang Y."/>
        </authorList>
    </citation>
    <scope>NUCLEOTIDE SEQUENCE</scope>
    <source>
        <strain evidence="2">F4-1</strain>
    </source>
</reference>
<feature type="compositionally biased region" description="Polar residues" evidence="1">
    <location>
        <begin position="221"/>
        <end position="234"/>
    </location>
</feature>